<organism evidence="2 3">
    <name type="scientific">Acetivibrio clariflavus (strain DSM 19732 / NBRC 101661 / EBR45)</name>
    <name type="common">Clostridium clariflavum</name>
    <dbReference type="NCBI Taxonomy" id="720554"/>
    <lineage>
        <taxon>Bacteria</taxon>
        <taxon>Bacillati</taxon>
        <taxon>Bacillota</taxon>
        <taxon>Clostridia</taxon>
        <taxon>Eubacteriales</taxon>
        <taxon>Oscillospiraceae</taxon>
        <taxon>Acetivibrio</taxon>
    </lineage>
</organism>
<dbReference type="OrthoDB" id="2083968at2"/>
<reference evidence="3" key="1">
    <citation type="submission" date="2011-12" db="EMBL/GenBank/DDBJ databases">
        <title>Complete sequence of Clostridium clariflavum DSM 19732.</title>
        <authorList>
            <consortium name="US DOE Joint Genome Institute"/>
            <person name="Lucas S."/>
            <person name="Han J."/>
            <person name="Lapidus A."/>
            <person name="Cheng J.-F."/>
            <person name="Goodwin L."/>
            <person name="Pitluck S."/>
            <person name="Peters L."/>
            <person name="Teshima H."/>
            <person name="Detter J.C."/>
            <person name="Han C."/>
            <person name="Tapia R."/>
            <person name="Land M."/>
            <person name="Hauser L."/>
            <person name="Kyrpides N."/>
            <person name="Ivanova N."/>
            <person name="Pagani I."/>
            <person name="Kitzmiller T."/>
            <person name="Lynd L."/>
            <person name="Izquierdo J."/>
            <person name="Woyke T."/>
        </authorList>
    </citation>
    <scope>NUCLEOTIDE SEQUENCE [LARGE SCALE GENOMIC DNA]</scope>
    <source>
        <strain evidence="3">DSM 19732 / NBRC 101661 / EBR45</strain>
    </source>
</reference>
<feature type="transmembrane region" description="Helical" evidence="1">
    <location>
        <begin position="29"/>
        <end position="49"/>
    </location>
</feature>
<proteinExistence type="predicted"/>
<sequence>MKDINLLPEDIKSASAYAPGKPDSNAGTVFKVIGVLLFMGIFIIASLVAPKIYIKKLEADLSSIEKYMEDSKFDEVKKVNADIDAIKGVIASKNDVMETVDKNIYPINEVLIIVNNSLPRGTTLNGIDYKNNKIKLTGYTNDILAIAELVAKINRLDSVQIASDITVDQTNKFNLDLVVGGKEGK</sequence>
<dbReference type="EMBL" id="CP003065">
    <property type="protein sequence ID" value="AEV68046.1"/>
    <property type="molecule type" value="Genomic_DNA"/>
</dbReference>
<dbReference type="HOGENOM" id="CLU_126451_0_0_9"/>
<accession>G8M170</accession>
<protein>
    <submittedName>
        <fullName evidence="2">Tfp pilus assembly protein PilN</fullName>
    </submittedName>
</protein>
<evidence type="ECO:0000313" key="2">
    <source>
        <dbReference type="EMBL" id="AEV68046.1"/>
    </source>
</evidence>
<gene>
    <name evidence="2" type="ordered locus">Clocl_1395</name>
</gene>
<keyword evidence="1" id="KW-0812">Transmembrane</keyword>
<evidence type="ECO:0000256" key="1">
    <source>
        <dbReference type="SAM" id="Phobius"/>
    </source>
</evidence>
<dbReference type="Proteomes" id="UP000005435">
    <property type="component" value="Chromosome"/>
</dbReference>
<dbReference type="RefSeq" id="WP_014254660.1">
    <property type="nucleotide sequence ID" value="NC_016627.1"/>
</dbReference>
<dbReference type="KEGG" id="ccl:Clocl_1395"/>
<name>G8M170_ACECE</name>
<keyword evidence="3" id="KW-1185">Reference proteome</keyword>
<reference evidence="2 3" key="2">
    <citation type="journal article" date="2012" name="Stand. Genomic Sci.">
        <title>Complete Genome Sequence of Clostridium clariflavum DSM 19732.</title>
        <authorList>
            <person name="Izquierdo J.A."/>
            <person name="Goodwin L."/>
            <person name="Davenport K.W."/>
            <person name="Teshima H."/>
            <person name="Bruce D."/>
            <person name="Detter C."/>
            <person name="Tapia R."/>
            <person name="Han S."/>
            <person name="Land M."/>
            <person name="Hauser L."/>
            <person name="Jeffries C.D."/>
            <person name="Han J."/>
            <person name="Pitluck S."/>
            <person name="Nolan M."/>
            <person name="Chen A."/>
            <person name="Huntemann M."/>
            <person name="Mavromatis K."/>
            <person name="Mikhailova N."/>
            <person name="Liolios K."/>
            <person name="Woyke T."/>
            <person name="Lynd L.R."/>
        </authorList>
    </citation>
    <scope>NUCLEOTIDE SEQUENCE [LARGE SCALE GENOMIC DNA]</scope>
    <source>
        <strain evidence="3">DSM 19732 / NBRC 101661 / EBR45</strain>
    </source>
</reference>
<dbReference type="STRING" id="720554.Clocl_1395"/>
<dbReference type="eggNOG" id="ENOG50334CJ">
    <property type="taxonomic scope" value="Bacteria"/>
</dbReference>
<keyword evidence="1" id="KW-1133">Transmembrane helix</keyword>
<dbReference type="AlphaFoldDB" id="G8M170"/>
<evidence type="ECO:0000313" key="3">
    <source>
        <dbReference type="Proteomes" id="UP000005435"/>
    </source>
</evidence>
<keyword evidence="1" id="KW-0472">Membrane</keyword>